<dbReference type="InterPro" id="IPR039437">
    <property type="entry name" value="FrzH/put_lumazine-bd"/>
</dbReference>
<evidence type="ECO:0000256" key="1">
    <source>
        <dbReference type="SAM" id="SignalP"/>
    </source>
</evidence>
<dbReference type="EMBL" id="JAEHFY010000017">
    <property type="protein sequence ID" value="MBK0383764.1"/>
    <property type="molecule type" value="Genomic_DNA"/>
</dbReference>
<evidence type="ECO:0000313" key="3">
    <source>
        <dbReference type="Proteomes" id="UP000660024"/>
    </source>
</evidence>
<protein>
    <submittedName>
        <fullName evidence="2">Nuclear transport factor 2 family protein</fullName>
    </submittedName>
</protein>
<name>A0ABS1BLJ5_9SPHI</name>
<dbReference type="Pfam" id="PF12893">
    <property type="entry name" value="Lumazine_bd_2"/>
    <property type="match status" value="1"/>
</dbReference>
<dbReference type="InterPro" id="IPR032710">
    <property type="entry name" value="NTF2-like_dom_sf"/>
</dbReference>
<organism evidence="2 3">
    <name type="scientific">Pedobacter segetis</name>
    <dbReference type="NCBI Taxonomy" id="2793069"/>
    <lineage>
        <taxon>Bacteria</taxon>
        <taxon>Pseudomonadati</taxon>
        <taxon>Bacteroidota</taxon>
        <taxon>Sphingobacteriia</taxon>
        <taxon>Sphingobacteriales</taxon>
        <taxon>Sphingobacteriaceae</taxon>
        <taxon>Pedobacter</taxon>
    </lineage>
</organism>
<dbReference type="Proteomes" id="UP000660024">
    <property type="component" value="Unassembled WGS sequence"/>
</dbReference>
<dbReference type="Gene3D" id="3.10.450.50">
    <property type="match status" value="1"/>
</dbReference>
<feature type="signal peptide" evidence="1">
    <location>
        <begin position="1"/>
        <end position="25"/>
    </location>
</feature>
<dbReference type="RefSeq" id="WP_200586849.1">
    <property type="nucleotide sequence ID" value="NZ_JAEHFY010000017.1"/>
</dbReference>
<dbReference type="SUPFAM" id="SSF54427">
    <property type="entry name" value="NTF2-like"/>
    <property type="match status" value="1"/>
</dbReference>
<proteinExistence type="predicted"/>
<gene>
    <name evidence="2" type="ORF">I5M32_12415</name>
</gene>
<comment type="caution">
    <text evidence="2">The sequence shown here is derived from an EMBL/GenBank/DDBJ whole genome shotgun (WGS) entry which is preliminary data.</text>
</comment>
<keyword evidence="3" id="KW-1185">Reference proteome</keyword>
<feature type="chain" id="PRO_5045126515" evidence="1">
    <location>
        <begin position="26"/>
        <end position="143"/>
    </location>
</feature>
<evidence type="ECO:0000313" key="2">
    <source>
        <dbReference type="EMBL" id="MBK0383764.1"/>
    </source>
</evidence>
<reference evidence="2 3" key="1">
    <citation type="submission" date="2020-12" db="EMBL/GenBank/DDBJ databases">
        <title>Bacterial novel species Pedobacter sp. SD-b isolated from soil.</title>
        <authorList>
            <person name="Jung H.-Y."/>
        </authorList>
    </citation>
    <scope>NUCLEOTIDE SEQUENCE [LARGE SCALE GENOMIC DNA]</scope>
    <source>
        <strain evidence="2 3">SD-b</strain>
    </source>
</reference>
<sequence>MKNLNIKTTLLALALLVSFSSFVKANYLTEGTNLQFSVNSYINKIKTGSYKELTNILADDVKFNMTRNGKVVTHGKREELAFMKQNKDVVQQCKVESATLVSTANYSLVKISSVYANFTRVDFVTLVKAKNNWQITDVTTDYK</sequence>
<accession>A0ABS1BLJ5</accession>
<keyword evidence="1" id="KW-0732">Signal</keyword>